<dbReference type="AlphaFoldDB" id="A0A542XPC3"/>
<reference evidence="4 5" key="1">
    <citation type="submission" date="2019-06" db="EMBL/GenBank/DDBJ databases">
        <title>Sequencing the genomes of 1000 actinobacteria strains.</title>
        <authorList>
            <person name="Klenk H.-P."/>
        </authorList>
    </citation>
    <scope>NUCLEOTIDE SEQUENCE [LARGE SCALE GENOMIC DNA]</scope>
    <source>
        <strain evidence="4 5">DSM 44819</strain>
    </source>
</reference>
<sequence length="168" mass="16858">MVKTTLFRALLIPTAFLSLTACGGGEDSESTAAGSTTPSAGASSAPPAAAAGKNDKELCGAFKDNQEKFQEAWTEAFTSSLSDPSEEPDLTVVMKKLLNQMSTDIAEIAATGSADSEVTAALTAYSVEAGKVASAADPEAEAVGNPAFETAGEAAIAACQKAGVDVGF</sequence>
<dbReference type="EMBL" id="BOQM01000022">
    <property type="protein sequence ID" value="GIM86302.1"/>
    <property type="molecule type" value="Genomic_DNA"/>
</dbReference>
<feature type="region of interest" description="Disordered" evidence="1">
    <location>
        <begin position="27"/>
        <end position="53"/>
    </location>
</feature>
<dbReference type="Proteomes" id="UP000677457">
    <property type="component" value="Unassembled WGS sequence"/>
</dbReference>
<accession>A0A542XPC3</accession>
<evidence type="ECO:0008006" key="7">
    <source>
        <dbReference type="Google" id="ProtNLM"/>
    </source>
</evidence>
<keyword evidence="2" id="KW-0732">Signal</keyword>
<protein>
    <recommendedName>
        <fullName evidence="7">Lipoprotein</fullName>
    </recommendedName>
</protein>
<keyword evidence="6" id="KW-1185">Reference proteome</keyword>
<evidence type="ECO:0000313" key="6">
    <source>
        <dbReference type="Proteomes" id="UP000677457"/>
    </source>
</evidence>
<gene>
    <name evidence="4" type="ORF">FB564_2821</name>
    <name evidence="3" type="ORF">Sar04_30380</name>
</gene>
<dbReference type="PROSITE" id="PS51257">
    <property type="entry name" value="PROKAR_LIPOPROTEIN"/>
    <property type="match status" value="1"/>
</dbReference>
<evidence type="ECO:0000313" key="3">
    <source>
        <dbReference type="EMBL" id="GIM86302.1"/>
    </source>
</evidence>
<feature type="signal peptide" evidence="2">
    <location>
        <begin position="1"/>
        <end position="23"/>
    </location>
</feature>
<name>A0A542XPC3_SALAC</name>
<evidence type="ECO:0000313" key="4">
    <source>
        <dbReference type="EMBL" id="TQL37652.1"/>
    </source>
</evidence>
<feature type="chain" id="PRO_5039166175" description="Lipoprotein" evidence="2">
    <location>
        <begin position="24"/>
        <end position="168"/>
    </location>
</feature>
<dbReference type="EMBL" id="VFOL01000001">
    <property type="protein sequence ID" value="TQL37652.1"/>
    <property type="molecule type" value="Genomic_DNA"/>
</dbReference>
<proteinExistence type="predicted"/>
<feature type="compositionally biased region" description="Low complexity" evidence="1">
    <location>
        <begin position="30"/>
        <end position="52"/>
    </location>
</feature>
<dbReference type="Proteomes" id="UP000315983">
    <property type="component" value="Unassembled WGS sequence"/>
</dbReference>
<comment type="caution">
    <text evidence="4">The sequence shown here is derived from an EMBL/GenBank/DDBJ whole genome shotgun (WGS) entry which is preliminary data.</text>
</comment>
<dbReference type="RefSeq" id="WP_016813219.1">
    <property type="nucleotide sequence ID" value="NZ_BOQM01000022.1"/>
</dbReference>
<evidence type="ECO:0000313" key="5">
    <source>
        <dbReference type="Proteomes" id="UP000315983"/>
    </source>
</evidence>
<reference evidence="3 6" key="2">
    <citation type="submission" date="2021-03" db="EMBL/GenBank/DDBJ databases">
        <title>Whole genome shotgun sequence of Salinispora arenicola NBRC 105043.</title>
        <authorList>
            <person name="Komaki H."/>
            <person name="Tamura T."/>
        </authorList>
    </citation>
    <scope>NUCLEOTIDE SEQUENCE [LARGE SCALE GENOMIC DNA]</scope>
    <source>
        <strain evidence="3 6">NBRC 105043</strain>
    </source>
</reference>
<evidence type="ECO:0000256" key="2">
    <source>
        <dbReference type="SAM" id="SignalP"/>
    </source>
</evidence>
<evidence type="ECO:0000256" key="1">
    <source>
        <dbReference type="SAM" id="MobiDB-lite"/>
    </source>
</evidence>
<organism evidence="4 5">
    <name type="scientific">Salinispora arenicola</name>
    <dbReference type="NCBI Taxonomy" id="168697"/>
    <lineage>
        <taxon>Bacteria</taxon>
        <taxon>Bacillati</taxon>
        <taxon>Actinomycetota</taxon>
        <taxon>Actinomycetes</taxon>
        <taxon>Micromonosporales</taxon>
        <taxon>Micromonosporaceae</taxon>
        <taxon>Salinispora</taxon>
    </lineage>
</organism>
<dbReference type="GeneID" id="93772047"/>